<proteinExistence type="predicted"/>
<reference evidence="1 2" key="1">
    <citation type="submission" date="2020-07" db="EMBL/GenBank/DDBJ databases">
        <title>Sequencing the genomes of 1000 actinobacteria strains.</title>
        <authorList>
            <person name="Klenk H.-P."/>
        </authorList>
    </citation>
    <scope>NUCLEOTIDE SEQUENCE [LARGE SCALE GENOMIC DNA]</scope>
    <source>
        <strain evidence="1 2">DSM 102047</strain>
    </source>
</reference>
<name>A0A7Y9LU52_9MICC</name>
<gene>
    <name evidence="1" type="ORF">FHU41_001914</name>
</gene>
<dbReference type="EMBL" id="JACBYQ010000002">
    <property type="protein sequence ID" value="NYE95664.1"/>
    <property type="molecule type" value="Genomic_DNA"/>
</dbReference>
<comment type="caution">
    <text evidence="1">The sequence shown here is derived from an EMBL/GenBank/DDBJ whole genome shotgun (WGS) entry which is preliminary data.</text>
</comment>
<organism evidence="1 2">
    <name type="scientific">Psychromicrobium silvestre</name>
    <dbReference type="NCBI Taxonomy" id="1645614"/>
    <lineage>
        <taxon>Bacteria</taxon>
        <taxon>Bacillati</taxon>
        <taxon>Actinomycetota</taxon>
        <taxon>Actinomycetes</taxon>
        <taxon>Micrococcales</taxon>
        <taxon>Micrococcaceae</taxon>
        <taxon>Psychromicrobium</taxon>
    </lineage>
</organism>
<evidence type="ECO:0000313" key="2">
    <source>
        <dbReference type="Proteomes" id="UP000521748"/>
    </source>
</evidence>
<dbReference type="AlphaFoldDB" id="A0A7Y9LU52"/>
<keyword evidence="2" id="KW-1185">Reference proteome</keyword>
<evidence type="ECO:0000313" key="1">
    <source>
        <dbReference type="EMBL" id="NYE95664.1"/>
    </source>
</evidence>
<sequence length="70" mass="7927">MNNSTMDFRAGGEWIYSMRSDEFWTDAFCDSSGKISEDLPQGRSTLTFTEHDGITISFNQLDNLLVKLQG</sequence>
<protein>
    <submittedName>
        <fullName evidence="1">Uncharacterized protein</fullName>
    </submittedName>
</protein>
<dbReference type="Proteomes" id="UP000521748">
    <property type="component" value="Unassembled WGS sequence"/>
</dbReference>
<accession>A0A7Y9LU52</accession>